<proteinExistence type="predicted"/>
<dbReference type="RefSeq" id="WP_184096043.1">
    <property type="nucleotide sequence ID" value="NZ_AP023367.1"/>
</dbReference>
<keyword evidence="1" id="KW-0378">Hydrolase</keyword>
<name>A0A6S6RB86_9FIRM</name>
<dbReference type="EMBL" id="AP023367">
    <property type="protein sequence ID" value="BCJ96502.1"/>
    <property type="molecule type" value="Genomic_DNA"/>
</dbReference>
<dbReference type="PANTHER" id="PTHR30399">
    <property type="entry name" value="UNCHARACTERIZED PROTEIN YGJP"/>
    <property type="match status" value="1"/>
</dbReference>
<keyword evidence="2" id="KW-1185">Reference proteome</keyword>
<evidence type="ECO:0000313" key="2">
    <source>
        <dbReference type="Proteomes" id="UP000515561"/>
    </source>
</evidence>
<dbReference type="AlphaFoldDB" id="A0A6S6RB86"/>
<dbReference type="KEGG" id="acel:acsn021_40710"/>
<sequence length="238" mass="27693">MSFIINAGGRLITYEIRRKKVKNLTLFVKPEGLVVVSAGNRVSEAYIEAFIRQKADWICKALDKVENYKGILKKEIIPENGMIVLLLGREFTLLIQGAPKDKIQIEGRQIIIYTRHSEQSDKLKRQWQLWYDAMAKNIFYEAVAELHKSFEPHGVIMPVIRIRNMKSRWGSCSVYGAAITLNKMLLQTPYECVRYVAAHELTHFIQPNHSKSFYSMLQSILPEHRTMERELNNWRLPS</sequence>
<dbReference type="Pfam" id="PF01863">
    <property type="entry name" value="YgjP-like"/>
    <property type="match status" value="1"/>
</dbReference>
<dbReference type="Proteomes" id="UP000515561">
    <property type="component" value="Chromosome"/>
</dbReference>
<evidence type="ECO:0000313" key="1">
    <source>
        <dbReference type="EMBL" id="BCJ96502.1"/>
    </source>
</evidence>
<dbReference type="GO" id="GO:0016787">
    <property type="term" value="F:hydrolase activity"/>
    <property type="evidence" value="ECO:0007669"/>
    <property type="project" value="UniProtKB-KW"/>
</dbReference>
<dbReference type="InterPro" id="IPR002725">
    <property type="entry name" value="YgjP-like_metallopeptidase"/>
</dbReference>
<dbReference type="CDD" id="cd07344">
    <property type="entry name" value="M48_yhfN_like"/>
    <property type="match status" value="1"/>
</dbReference>
<reference evidence="1 2" key="1">
    <citation type="journal article" date="2016" name="Int. J. Syst. Evol. Microbiol.">
        <title>Descriptions of Anaerotaenia torta gen. nov., sp. nov. and Anaerocolumna cellulosilytica gen. nov., sp. nov. isolated from a methanogenic reactor of cattle waste.</title>
        <authorList>
            <person name="Uek A."/>
            <person name="Ohtaki Y."/>
            <person name="Kaku N."/>
            <person name="Ueki K."/>
        </authorList>
    </citation>
    <scope>NUCLEOTIDE SEQUENCE [LARGE SCALE GENOMIC DNA]</scope>
    <source>
        <strain evidence="1 2">SN021</strain>
    </source>
</reference>
<dbReference type="InterPro" id="IPR053136">
    <property type="entry name" value="UTP_pyrophosphatase-like"/>
</dbReference>
<accession>A0A6S6RB86</accession>
<dbReference type="PANTHER" id="PTHR30399:SF1">
    <property type="entry name" value="UTP PYROPHOSPHATASE"/>
    <property type="match status" value="1"/>
</dbReference>
<gene>
    <name evidence="1" type="ORF">acsn021_40710</name>
</gene>
<dbReference type="Gene3D" id="3.30.2010.10">
    <property type="entry name" value="Metalloproteases ('zincins'), catalytic domain"/>
    <property type="match status" value="1"/>
</dbReference>
<protein>
    <submittedName>
        <fullName evidence="1">Hydrolase</fullName>
    </submittedName>
</protein>
<organism evidence="1 2">
    <name type="scientific">Anaerocolumna cellulosilytica</name>
    <dbReference type="NCBI Taxonomy" id="433286"/>
    <lineage>
        <taxon>Bacteria</taxon>
        <taxon>Bacillati</taxon>
        <taxon>Bacillota</taxon>
        <taxon>Clostridia</taxon>
        <taxon>Lachnospirales</taxon>
        <taxon>Lachnospiraceae</taxon>
        <taxon>Anaerocolumna</taxon>
    </lineage>
</organism>